<comment type="caution">
    <text evidence="1">The sequence shown here is derived from an EMBL/GenBank/DDBJ whole genome shotgun (WGS) entry which is preliminary data.</text>
</comment>
<evidence type="ECO:0000313" key="2">
    <source>
        <dbReference type="Proteomes" id="UP001062846"/>
    </source>
</evidence>
<keyword evidence="2" id="KW-1185">Reference proteome</keyword>
<sequence>MAETGGGSSGEGNGGEGGDGSHAAEVGGDGNRLTLVDQGRRPMGFIIGGPQVHRLDPQSGVEGLVVTSGGLGEAGGSSSSGGVGGDRSGLPPRDSTSGKDSMVEEEIPRVAHVERVEFMPPVGTSSHEPIMSSDLADIVGEAALARLMRENLAVVEAVLATREESLQQIARANEEERLMREEEALATETVTAEKAREEGAWAQEATVTLAESIRQAPRAKFVAETYTPPEPHLFIPFRVEGYLP</sequence>
<gene>
    <name evidence="1" type="ORF">RHMOL_Rhmol06G0126300</name>
</gene>
<evidence type="ECO:0000313" key="1">
    <source>
        <dbReference type="EMBL" id="KAI8550676.1"/>
    </source>
</evidence>
<organism evidence="1 2">
    <name type="scientific">Rhododendron molle</name>
    <name type="common">Chinese azalea</name>
    <name type="synonym">Azalea mollis</name>
    <dbReference type="NCBI Taxonomy" id="49168"/>
    <lineage>
        <taxon>Eukaryota</taxon>
        <taxon>Viridiplantae</taxon>
        <taxon>Streptophyta</taxon>
        <taxon>Embryophyta</taxon>
        <taxon>Tracheophyta</taxon>
        <taxon>Spermatophyta</taxon>
        <taxon>Magnoliopsida</taxon>
        <taxon>eudicotyledons</taxon>
        <taxon>Gunneridae</taxon>
        <taxon>Pentapetalae</taxon>
        <taxon>asterids</taxon>
        <taxon>Ericales</taxon>
        <taxon>Ericaceae</taxon>
        <taxon>Ericoideae</taxon>
        <taxon>Rhodoreae</taxon>
        <taxon>Rhododendron</taxon>
    </lineage>
</organism>
<dbReference type="Proteomes" id="UP001062846">
    <property type="component" value="Chromosome 6"/>
</dbReference>
<accession>A0ACC0NBR1</accession>
<protein>
    <submittedName>
        <fullName evidence="1">Uncharacterized protein</fullName>
    </submittedName>
</protein>
<dbReference type="EMBL" id="CM046393">
    <property type="protein sequence ID" value="KAI8550676.1"/>
    <property type="molecule type" value="Genomic_DNA"/>
</dbReference>
<name>A0ACC0NBR1_RHOML</name>
<reference evidence="1" key="1">
    <citation type="submission" date="2022-02" db="EMBL/GenBank/DDBJ databases">
        <title>Plant Genome Project.</title>
        <authorList>
            <person name="Zhang R.-G."/>
        </authorList>
    </citation>
    <scope>NUCLEOTIDE SEQUENCE</scope>
    <source>
        <strain evidence="1">AT1</strain>
    </source>
</reference>
<proteinExistence type="predicted"/>